<evidence type="ECO:0000313" key="2">
    <source>
        <dbReference type="EMBL" id="KEY62449.1"/>
    </source>
</evidence>
<dbReference type="PATRIC" id="fig|1415168.3.peg.1685"/>
<dbReference type="PROSITE" id="PS51707">
    <property type="entry name" value="CYTH"/>
    <property type="match status" value="1"/>
</dbReference>
<dbReference type="InterPro" id="IPR023577">
    <property type="entry name" value="CYTH_domain"/>
</dbReference>
<reference evidence="2 3" key="1">
    <citation type="submission" date="2014-06" db="EMBL/GenBank/DDBJ databases">
        <title>Draft genome sequence of the putrescine producing strain Lactococcus lactis subsp cremoris GE214.</title>
        <authorList>
            <person name="Ladero V."/>
            <person name="Linares D.M."/>
            <person name="del Rio B."/>
            <person name="Mayo B."/>
            <person name="Martin M.C."/>
            <person name="Fernandez M."/>
            <person name="Alvarez M.A."/>
        </authorList>
    </citation>
    <scope>NUCLEOTIDE SEQUENCE [LARGE SCALE GENOMIC DNA]</scope>
    <source>
        <strain evidence="2 3">GE214</strain>
    </source>
</reference>
<dbReference type="CDD" id="cd07762">
    <property type="entry name" value="CYTH-like_Pase_1"/>
    <property type="match status" value="1"/>
</dbReference>
<gene>
    <name evidence="2" type="ORF">U725_01612</name>
</gene>
<accession>A0A084AAX0</accession>
<dbReference type="Gene3D" id="2.40.320.10">
    <property type="entry name" value="Hypothetical Protein Pfu-838710-001"/>
    <property type="match status" value="1"/>
</dbReference>
<dbReference type="GeneID" id="61108683"/>
<feature type="domain" description="CYTH" evidence="1">
    <location>
        <begin position="4"/>
        <end position="195"/>
    </location>
</feature>
<organism evidence="2 3">
    <name type="scientific">Lactococcus cremoris subsp. cremoris GE214</name>
    <dbReference type="NCBI Taxonomy" id="1415168"/>
    <lineage>
        <taxon>Bacteria</taxon>
        <taxon>Bacillati</taxon>
        <taxon>Bacillota</taxon>
        <taxon>Bacilli</taxon>
        <taxon>Lactobacillales</taxon>
        <taxon>Streptococcaceae</taxon>
        <taxon>Lactococcus</taxon>
        <taxon>Lactococcus cremoris subsp. cremoris</taxon>
    </lineage>
</organism>
<dbReference type="AlphaFoldDB" id="A0A084AAX0"/>
<proteinExistence type="predicted"/>
<dbReference type="SMART" id="SM01118">
    <property type="entry name" value="CYTH"/>
    <property type="match status" value="1"/>
</dbReference>
<dbReference type="InterPro" id="IPR033469">
    <property type="entry name" value="CYTH-like_dom_sf"/>
</dbReference>
<evidence type="ECO:0000259" key="1">
    <source>
        <dbReference type="PROSITE" id="PS51707"/>
    </source>
</evidence>
<dbReference type="Pfam" id="PF01928">
    <property type="entry name" value="CYTH"/>
    <property type="match status" value="1"/>
</dbReference>
<dbReference type="PIRSF" id="PIRSF012526">
    <property type="entry name" value="CYTH_UCP012526"/>
    <property type="match status" value="1"/>
</dbReference>
<dbReference type="EMBL" id="AZSI01000048">
    <property type="protein sequence ID" value="KEY62449.1"/>
    <property type="molecule type" value="Genomic_DNA"/>
</dbReference>
<dbReference type="RefSeq" id="WP_011834433.1">
    <property type="nucleotide sequence ID" value="NZ_AZSI01000048.1"/>
</dbReference>
<name>A0A084AAX0_LACLC</name>
<sequence length="197" mass="22990">MSTNLEIEYKSLLSLAEYDQLKKLFTHVTPVRQTNHYLDSKDFKLRKKKLALRIRTFDKSAEMTLKVPQEVGNIEYNIDLSLEEAQQLLGERNIVCGATDLSEICELLTARDINLEEITLIGSLTTIRYEQHLPIGLAALDKNDYLGHTDYELELEVDDSKQGKKDFFDFLDKNRVEYRFSKSKVVRFLDCLRHLRK</sequence>
<protein>
    <recommendedName>
        <fullName evidence="1">CYTH domain-containing protein</fullName>
    </recommendedName>
</protein>
<evidence type="ECO:0000313" key="3">
    <source>
        <dbReference type="Proteomes" id="UP000028401"/>
    </source>
</evidence>
<dbReference type="InterPro" id="IPR009195">
    <property type="entry name" value="Uncharacterised_YjbK"/>
</dbReference>
<dbReference type="SUPFAM" id="SSF55154">
    <property type="entry name" value="CYTH-like phosphatases"/>
    <property type="match status" value="1"/>
</dbReference>
<dbReference type="Proteomes" id="UP000028401">
    <property type="component" value="Unassembled WGS sequence"/>
</dbReference>
<comment type="caution">
    <text evidence="2">The sequence shown here is derived from an EMBL/GenBank/DDBJ whole genome shotgun (WGS) entry which is preliminary data.</text>
</comment>